<feature type="domain" description="Secretion system C-terminal sorting" evidence="3">
    <location>
        <begin position="386"/>
        <end position="459"/>
    </location>
</feature>
<dbReference type="InterPro" id="IPR011041">
    <property type="entry name" value="Quinoprot_gluc/sorb_DH_b-prop"/>
</dbReference>
<dbReference type="Pfam" id="PF18962">
    <property type="entry name" value="Por_Secre_tail"/>
    <property type="match status" value="1"/>
</dbReference>
<dbReference type="InterPro" id="IPR026444">
    <property type="entry name" value="Secre_tail"/>
</dbReference>
<reference evidence="4 5" key="1">
    <citation type="submission" date="2020-07" db="EMBL/GenBank/DDBJ databases">
        <authorList>
            <person name="Sun Q."/>
        </authorList>
    </citation>
    <scope>NUCLEOTIDE SEQUENCE [LARGE SCALE GENOMIC DNA]</scope>
    <source>
        <strain evidence="4 5">MAH-1</strain>
    </source>
</reference>
<proteinExistence type="predicted"/>
<dbReference type="InterPro" id="IPR011042">
    <property type="entry name" value="6-blade_b-propeller_TolB-like"/>
</dbReference>
<evidence type="ECO:0000259" key="3">
    <source>
        <dbReference type="Pfam" id="PF18962"/>
    </source>
</evidence>
<evidence type="ECO:0000256" key="1">
    <source>
        <dbReference type="ARBA" id="ARBA00022729"/>
    </source>
</evidence>
<evidence type="ECO:0000313" key="5">
    <source>
        <dbReference type="Proteomes" id="UP000535020"/>
    </source>
</evidence>
<dbReference type="Pfam" id="PF07995">
    <property type="entry name" value="GSDH"/>
    <property type="match status" value="1"/>
</dbReference>
<dbReference type="PANTHER" id="PTHR19328">
    <property type="entry name" value="HEDGEHOG-INTERACTING PROTEIN"/>
    <property type="match status" value="1"/>
</dbReference>
<dbReference type="Proteomes" id="UP000535020">
    <property type="component" value="Unassembled WGS sequence"/>
</dbReference>
<keyword evidence="5" id="KW-1185">Reference proteome</keyword>
<dbReference type="PANTHER" id="PTHR19328:SF75">
    <property type="entry name" value="ALDOSE SUGAR DEHYDROGENASE YLII"/>
    <property type="match status" value="1"/>
</dbReference>
<dbReference type="InterPro" id="IPR012938">
    <property type="entry name" value="Glc/Sorbosone_DH"/>
</dbReference>
<dbReference type="AlphaFoldDB" id="A0A7Y8Y307"/>
<name>A0A7Y8Y307_9FLAO</name>
<organism evidence="4 5">
    <name type="scientific">Flavobacterium agri</name>
    <dbReference type="NCBI Taxonomy" id="2743471"/>
    <lineage>
        <taxon>Bacteria</taxon>
        <taxon>Pseudomonadati</taxon>
        <taxon>Bacteroidota</taxon>
        <taxon>Flavobacteriia</taxon>
        <taxon>Flavobacteriales</taxon>
        <taxon>Flavobacteriaceae</taxon>
        <taxon>Flavobacterium</taxon>
    </lineage>
</organism>
<dbReference type="Gene3D" id="2.120.10.30">
    <property type="entry name" value="TolB, C-terminal domain"/>
    <property type="match status" value="1"/>
</dbReference>
<dbReference type="SUPFAM" id="SSF50952">
    <property type="entry name" value="Soluble quinoprotein glucose dehydrogenase"/>
    <property type="match status" value="1"/>
</dbReference>
<evidence type="ECO:0000259" key="2">
    <source>
        <dbReference type="Pfam" id="PF07995"/>
    </source>
</evidence>
<keyword evidence="1" id="KW-0732">Signal</keyword>
<protein>
    <submittedName>
        <fullName evidence="4">PQQ-dependent sugar dehydrogenase</fullName>
    </submittedName>
</protein>
<dbReference type="EMBL" id="JACBJI010000002">
    <property type="protein sequence ID" value="NYA70325.1"/>
    <property type="molecule type" value="Genomic_DNA"/>
</dbReference>
<evidence type="ECO:0000313" key="4">
    <source>
        <dbReference type="EMBL" id="NYA70325.1"/>
    </source>
</evidence>
<sequence length="460" mass="49248">MKTLLSTMLLMLGISVLGQTIGLTTVASGFSGPIAIENAGDSRLFVVQQGGAIRILNPATGTINATNFLTLTTATIATGGERGLLGLAFHPNYASNGYFYVYYTRTGDGALVVSRYSVSANPDVADASSGFPIISVLHPTNSNHNGGSLRFGPDGYLYIGMGDGGGGGDTPNNAQTLTQNLGKMLRIDVDSASPYGIPATNPFVGIAGNDEIFYVGVRNPWKWSFDKENGDLWIADVGQNAIEEVNHLVSPLTPGQNLGWRCYEGNVPYNTSGCQPASNYVMPLAQYTHDDTNGCSVTGGYVYRGSQYPNFIGKYFFADYCISELATINAGGSTITWTNNLNFAGSITTFGQGMNGELYVNGGGTIYRIIDTSLGADDFARNGMRLYPNPSEGEVFLDAPNLPYPAQFKVYENTGKIVVDERIENTLGGHFTTGDLARGVYMVMLEDSQGNMYRTKLAIE</sequence>
<dbReference type="RefSeq" id="WP_176005139.1">
    <property type="nucleotide sequence ID" value="NZ_JABWMI010000006.1"/>
</dbReference>
<accession>A0A7Y8Y307</accession>
<gene>
    <name evidence="4" type="ORF">HZF10_05290</name>
</gene>
<dbReference type="NCBIfam" id="TIGR04183">
    <property type="entry name" value="Por_Secre_tail"/>
    <property type="match status" value="1"/>
</dbReference>
<comment type="caution">
    <text evidence="4">The sequence shown here is derived from an EMBL/GenBank/DDBJ whole genome shotgun (WGS) entry which is preliminary data.</text>
</comment>
<feature type="domain" description="Glucose/Sorbosone dehydrogenase" evidence="2">
    <location>
        <begin position="32"/>
        <end position="360"/>
    </location>
</feature>